<feature type="region of interest" description="Disordered" evidence="8">
    <location>
        <begin position="127"/>
        <end position="209"/>
    </location>
</feature>
<evidence type="ECO:0000256" key="8">
    <source>
        <dbReference type="SAM" id="MobiDB-lite"/>
    </source>
</evidence>
<feature type="compositionally biased region" description="Basic and acidic residues" evidence="8">
    <location>
        <begin position="186"/>
        <end position="209"/>
    </location>
</feature>
<dbReference type="GO" id="GO:0015271">
    <property type="term" value="F:outward rectifier potassium channel activity"/>
    <property type="evidence" value="ECO:0007669"/>
    <property type="project" value="TreeGrafter"/>
</dbReference>
<dbReference type="EMBL" id="JADBJN010000003">
    <property type="protein sequence ID" value="KAG5673413.1"/>
    <property type="molecule type" value="Genomic_DNA"/>
</dbReference>
<feature type="domain" description="Potassium channel" evidence="10">
    <location>
        <begin position="410"/>
        <end position="486"/>
    </location>
</feature>
<feature type="transmembrane region" description="Helical" evidence="9">
    <location>
        <begin position="461"/>
        <end position="483"/>
    </location>
</feature>
<dbReference type="OrthoDB" id="297496at2759"/>
<comment type="subcellular location">
    <subcellularLocation>
        <location evidence="1">Membrane</location>
        <topology evidence="1">Multi-pass membrane protein</topology>
    </subcellularLocation>
</comment>
<gene>
    <name evidence="11" type="ORF">PVAND_003465</name>
</gene>
<evidence type="ECO:0000313" key="11">
    <source>
        <dbReference type="EMBL" id="KAG5673413.1"/>
    </source>
</evidence>
<dbReference type="Proteomes" id="UP001107558">
    <property type="component" value="Chromosome 3"/>
</dbReference>
<dbReference type="Gene3D" id="1.10.287.70">
    <property type="match status" value="1"/>
</dbReference>
<dbReference type="GO" id="GO:0005886">
    <property type="term" value="C:plasma membrane"/>
    <property type="evidence" value="ECO:0007669"/>
    <property type="project" value="TreeGrafter"/>
</dbReference>
<dbReference type="SUPFAM" id="SSF81324">
    <property type="entry name" value="Voltage-gated potassium channels"/>
    <property type="match status" value="1"/>
</dbReference>
<feature type="region of interest" description="Disordered" evidence="8">
    <location>
        <begin position="222"/>
        <end position="361"/>
    </location>
</feature>
<evidence type="ECO:0000256" key="1">
    <source>
        <dbReference type="ARBA" id="ARBA00004141"/>
    </source>
</evidence>
<evidence type="ECO:0000256" key="6">
    <source>
        <dbReference type="ARBA" id="ARBA00023136"/>
    </source>
</evidence>
<dbReference type="InterPro" id="IPR013099">
    <property type="entry name" value="K_chnl_dom"/>
</dbReference>
<feature type="region of interest" description="Disordered" evidence="8">
    <location>
        <begin position="47"/>
        <end position="76"/>
    </location>
</feature>
<evidence type="ECO:0000256" key="9">
    <source>
        <dbReference type="SAM" id="Phobius"/>
    </source>
</evidence>
<feature type="transmembrane region" description="Helical" evidence="9">
    <location>
        <begin position="429"/>
        <end position="449"/>
    </location>
</feature>
<dbReference type="GO" id="GO:0022841">
    <property type="term" value="F:potassium ion leak channel activity"/>
    <property type="evidence" value="ECO:0007669"/>
    <property type="project" value="TreeGrafter"/>
</dbReference>
<keyword evidence="5" id="KW-0406">Ion transport</keyword>
<reference evidence="11" key="1">
    <citation type="submission" date="2021-03" db="EMBL/GenBank/DDBJ databases">
        <title>Chromosome level genome of the anhydrobiotic midge Polypedilum vanderplanki.</title>
        <authorList>
            <person name="Yoshida Y."/>
            <person name="Kikawada T."/>
            <person name="Gusev O."/>
        </authorList>
    </citation>
    <scope>NUCLEOTIDE SEQUENCE</scope>
    <source>
        <strain evidence="11">NIAS01</strain>
        <tissue evidence="11">Whole body or cell culture</tissue>
    </source>
</reference>
<keyword evidence="3 9" id="KW-0812">Transmembrane</keyword>
<feature type="compositionally biased region" description="Basic and acidic residues" evidence="8">
    <location>
        <begin position="158"/>
        <end position="171"/>
    </location>
</feature>
<evidence type="ECO:0000256" key="2">
    <source>
        <dbReference type="ARBA" id="ARBA00022448"/>
    </source>
</evidence>
<sequence length="508" mass="59908">MASSFRFIYWRVCCYICTREPKRNQRRKMMMRRQQLQQQQLALQDRAGRFSGRSQGQSMRRSIRTSQRSADSGIDPYYEGAGMSHAYSDMDCRYAGVNGGGEQYHQQQQQYYDEREKMRGRSLNYTPSQRREREQMRGYGHTGSLSYDPRYRNGYGRNIDRHTVDRDRFPRYNEPPFDNDYDEDIEQQRLPRRERMREREDFRSQTPPRDMRHMRYMSEDRQMMGERSPRYQRAGPSSRVQSLDRRMHRRDPVMIEFEQEQQPQSKQPPMFCNKYACDDELGDQQQPSPREVKRSPNMRSQSMPRQQSRYGDRLMPPQTNSLRDNRNIAPYNNDDIDADMPIRKGRKPSRPAPSPSPRIMSPMGFAIHRQARHLASIMDENSMYGDNWDYGDRPPASQIRPVPIWLCVFLVIGYIIGGGFLFQKWEGWNYLDSVYFCFITLTTIGFGDIVPNDNKANPELSIALCSIYLLFGIALLAMSFNLVQEEVIAKVKHVARRLGIIKDEEVDD</sequence>
<evidence type="ECO:0000256" key="7">
    <source>
        <dbReference type="ARBA" id="ARBA00023303"/>
    </source>
</evidence>
<feature type="transmembrane region" description="Helical" evidence="9">
    <location>
        <begin position="402"/>
        <end position="422"/>
    </location>
</feature>
<evidence type="ECO:0000256" key="5">
    <source>
        <dbReference type="ARBA" id="ARBA00023065"/>
    </source>
</evidence>
<dbReference type="InterPro" id="IPR003280">
    <property type="entry name" value="2pore_dom_K_chnl"/>
</dbReference>
<keyword evidence="7" id="KW-0407">Ion channel</keyword>
<dbReference type="GO" id="GO:0030322">
    <property type="term" value="P:stabilization of membrane potential"/>
    <property type="evidence" value="ECO:0007669"/>
    <property type="project" value="TreeGrafter"/>
</dbReference>
<keyword evidence="6 9" id="KW-0472">Membrane</keyword>
<keyword evidence="12" id="KW-1185">Reference proteome</keyword>
<organism evidence="11 12">
    <name type="scientific">Polypedilum vanderplanki</name>
    <name type="common">Sleeping chironomid midge</name>
    <dbReference type="NCBI Taxonomy" id="319348"/>
    <lineage>
        <taxon>Eukaryota</taxon>
        <taxon>Metazoa</taxon>
        <taxon>Ecdysozoa</taxon>
        <taxon>Arthropoda</taxon>
        <taxon>Hexapoda</taxon>
        <taxon>Insecta</taxon>
        <taxon>Pterygota</taxon>
        <taxon>Neoptera</taxon>
        <taxon>Endopterygota</taxon>
        <taxon>Diptera</taxon>
        <taxon>Nematocera</taxon>
        <taxon>Chironomoidea</taxon>
        <taxon>Chironomidae</taxon>
        <taxon>Chironominae</taxon>
        <taxon>Polypedilum</taxon>
        <taxon>Polypedilum</taxon>
    </lineage>
</organism>
<dbReference type="AlphaFoldDB" id="A0A9J6BV59"/>
<evidence type="ECO:0000256" key="4">
    <source>
        <dbReference type="ARBA" id="ARBA00022989"/>
    </source>
</evidence>
<feature type="compositionally biased region" description="Low complexity" evidence="8">
    <location>
        <begin position="47"/>
        <end position="60"/>
    </location>
</feature>
<evidence type="ECO:0000259" key="10">
    <source>
        <dbReference type="Pfam" id="PF07885"/>
    </source>
</evidence>
<evidence type="ECO:0000313" key="12">
    <source>
        <dbReference type="Proteomes" id="UP001107558"/>
    </source>
</evidence>
<evidence type="ECO:0000256" key="3">
    <source>
        <dbReference type="ARBA" id="ARBA00022692"/>
    </source>
</evidence>
<keyword evidence="2" id="KW-0813">Transport</keyword>
<feature type="compositionally biased region" description="Basic and acidic residues" evidence="8">
    <location>
        <begin position="242"/>
        <end position="253"/>
    </location>
</feature>
<proteinExistence type="predicted"/>
<dbReference type="PANTHER" id="PTHR11003:SF334">
    <property type="entry name" value="FI03418P"/>
    <property type="match status" value="1"/>
</dbReference>
<feature type="compositionally biased region" description="Low complexity" evidence="8">
    <location>
        <begin position="260"/>
        <end position="269"/>
    </location>
</feature>
<comment type="caution">
    <text evidence="11">The sequence shown here is derived from an EMBL/GenBank/DDBJ whole genome shotgun (WGS) entry which is preliminary data.</text>
</comment>
<keyword evidence="4 9" id="KW-1133">Transmembrane helix</keyword>
<dbReference type="PANTHER" id="PTHR11003">
    <property type="entry name" value="POTASSIUM CHANNEL, SUBFAMILY K"/>
    <property type="match status" value="1"/>
</dbReference>
<accession>A0A9J6BV59</accession>
<name>A0A9J6BV59_POLVA</name>
<feature type="compositionally biased region" description="Polar residues" evidence="8">
    <location>
        <begin position="297"/>
        <end position="309"/>
    </location>
</feature>
<protein>
    <recommendedName>
        <fullName evidence="10">Potassium channel domain-containing protein</fullName>
    </recommendedName>
</protein>
<dbReference type="Pfam" id="PF07885">
    <property type="entry name" value="Ion_trans_2"/>
    <property type="match status" value="1"/>
</dbReference>